<dbReference type="InterPro" id="IPR000073">
    <property type="entry name" value="AB_hydrolase_1"/>
</dbReference>
<sequence length="417" mass="46922">MFSENTSKILLLFLAAIKLTGSLVTLPDEDANRNTTELIASKGYPVVEYTVKTKDHYIIAMQRIPAGREGVQQWPKGGKPVAFLMTGLECSSADFVVNLPHQSLGFILADHGFDVWLGNVRGTQYSSHEWLSKENKDFWDFSIDEMAAYDLPAQLDWVLKTTQQSSLQYVGWSQGCAILFALLAERPEYNRKIQLFHAIAPAVFLGHMTSPMKRLEPISKPIYEVGQIVLGGSLLGKHLNFVQTMKQLSCNPVIPSISCTAAFLFVNRGYPVDINMTRLPVYMGNTPSGTSMRNLLHYAQLTKSKSFQKFDWGPKKNWKVYKKLLPPKYNLKKVTAPVAIYWGDGDVFVTPRDVARLARRLPNVVLNYKVPLHGFTHFDVAWSITACKHLYKKILEMMIKYTNSALAGYSATEQSNG</sequence>
<dbReference type="Pfam" id="PF04083">
    <property type="entry name" value="Abhydro_lipase"/>
    <property type="match status" value="1"/>
</dbReference>
<evidence type="ECO:0000256" key="3">
    <source>
        <dbReference type="ARBA" id="ARBA00022801"/>
    </source>
</evidence>
<keyword evidence="6" id="KW-0325">Glycoprotein</keyword>
<name>A0A224Z3L9_9ACAR</name>
<evidence type="ECO:0000259" key="10">
    <source>
        <dbReference type="Pfam" id="PF00561"/>
    </source>
</evidence>
<accession>A0A224Z3L9</accession>
<feature type="domain" description="Partial AB-hydrolase lipase" evidence="11">
    <location>
        <begin position="35"/>
        <end position="99"/>
    </location>
</feature>
<feature type="domain" description="AB hydrolase-1" evidence="10">
    <location>
        <begin position="108"/>
        <end position="365"/>
    </location>
</feature>
<comment type="similarity">
    <text evidence="1 7">Belongs to the AB hydrolase superfamily. Lipase family.</text>
</comment>
<evidence type="ECO:0000259" key="11">
    <source>
        <dbReference type="Pfam" id="PF04083"/>
    </source>
</evidence>
<dbReference type="Pfam" id="PF00561">
    <property type="entry name" value="Abhydrolase_1"/>
    <property type="match status" value="1"/>
</dbReference>
<dbReference type="PIRSF" id="PIRSF000862">
    <property type="entry name" value="Steryl_ester_lip"/>
    <property type="match status" value="1"/>
</dbReference>
<proteinExistence type="inferred from homology"/>
<dbReference type="GO" id="GO:0016788">
    <property type="term" value="F:hydrolase activity, acting on ester bonds"/>
    <property type="evidence" value="ECO:0007669"/>
    <property type="project" value="InterPro"/>
</dbReference>
<feature type="signal peptide" evidence="9">
    <location>
        <begin position="1"/>
        <end position="22"/>
    </location>
</feature>
<evidence type="ECO:0000256" key="4">
    <source>
        <dbReference type="ARBA" id="ARBA00022963"/>
    </source>
</evidence>
<reference evidence="12" key="1">
    <citation type="journal article" date="2017" name="Parasit. Vectors">
        <title>Sialotranscriptomics of Rhipicephalus zambeziensis reveals intricate expression profiles of secretory proteins and suggests tight temporal transcriptional regulation during blood-feeding.</title>
        <authorList>
            <person name="de Castro M.H."/>
            <person name="de Klerk D."/>
            <person name="Pienaar R."/>
            <person name="Rees D.J.G."/>
            <person name="Mans B.J."/>
        </authorList>
    </citation>
    <scope>NUCLEOTIDE SEQUENCE</scope>
    <source>
        <tissue evidence="12">Salivary glands</tissue>
    </source>
</reference>
<dbReference type="Gene3D" id="3.40.50.1820">
    <property type="entry name" value="alpha/beta hydrolase"/>
    <property type="match status" value="1"/>
</dbReference>
<dbReference type="EMBL" id="GFPF01009516">
    <property type="protein sequence ID" value="MAA20662.1"/>
    <property type="molecule type" value="Transcribed_RNA"/>
</dbReference>
<dbReference type="InterPro" id="IPR025483">
    <property type="entry name" value="Lipase_euk"/>
</dbReference>
<dbReference type="InterPro" id="IPR029058">
    <property type="entry name" value="AB_hydrolase_fold"/>
</dbReference>
<feature type="active site" description="Nucleophile" evidence="8">
    <location>
        <position position="173"/>
    </location>
</feature>
<evidence type="ECO:0000256" key="2">
    <source>
        <dbReference type="ARBA" id="ARBA00022729"/>
    </source>
</evidence>
<evidence type="ECO:0000256" key="7">
    <source>
        <dbReference type="PIRNR" id="PIRNR000862"/>
    </source>
</evidence>
<feature type="active site" description="Charge relay system" evidence="8">
    <location>
        <position position="346"/>
    </location>
</feature>
<feature type="active site" description="Charge relay system" evidence="8">
    <location>
        <position position="377"/>
    </location>
</feature>
<keyword evidence="4 7" id="KW-0442">Lipid degradation</keyword>
<dbReference type="GO" id="GO:0016042">
    <property type="term" value="P:lipid catabolic process"/>
    <property type="evidence" value="ECO:0007669"/>
    <property type="project" value="UniProtKB-KW"/>
</dbReference>
<evidence type="ECO:0000256" key="9">
    <source>
        <dbReference type="SAM" id="SignalP"/>
    </source>
</evidence>
<evidence type="ECO:0000256" key="5">
    <source>
        <dbReference type="ARBA" id="ARBA00023098"/>
    </source>
</evidence>
<evidence type="ECO:0000256" key="1">
    <source>
        <dbReference type="ARBA" id="ARBA00010701"/>
    </source>
</evidence>
<evidence type="ECO:0000313" key="12">
    <source>
        <dbReference type="EMBL" id="MAA20662.1"/>
    </source>
</evidence>
<keyword evidence="2 9" id="KW-0732">Signal</keyword>
<keyword evidence="3 7" id="KW-0378">Hydrolase</keyword>
<dbReference type="SUPFAM" id="SSF53474">
    <property type="entry name" value="alpha/beta-Hydrolases"/>
    <property type="match status" value="1"/>
</dbReference>
<protein>
    <recommendedName>
        <fullName evidence="7">Lipase</fullName>
    </recommendedName>
</protein>
<organism evidence="12">
    <name type="scientific">Rhipicephalus zambeziensis</name>
    <dbReference type="NCBI Taxonomy" id="60191"/>
    <lineage>
        <taxon>Eukaryota</taxon>
        <taxon>Metazoa</taxon>
        <taxon>Ecdysozoa</taxon>
        <taxon>Arthropoda</taxon>
        <taxon>Chelicerata</taxon>
        <taxon>Arachnida</taxon>
        <taxon>Acari</taxon>
        <taxon>Parasitiformes</taxon>
        <taxon>Ixodida</taxon>
        <taxon>Ixodoidea</taxon>
        <taxon>Ixodidae</taxon>
        <taxon>Rhipicephalinae</taxon>
        <taxon>Rhipicephalus</taxon>
        <taxon>Rhipicephalus</taxon>
    </lineage>
</organism>
<evidence type="ECO:0000256" key="6">
    <source>
        <dbReference type="ARBA" id="ARBA00023180"/>
    </source>
</evidence>
<dbReference type="FunFam" id="3.40.50.1820:FF:000057">
    <property type="entry name" value="Lipase"/>
    <property type="match status" value="1"/>
</dbReference>
<dbReference type="InterPro" id="IPR006693">
    <property type="entry name" value="AB_hydrolase_lipase"/>
</dbReference>
<feature type="chain" id="PRO_5012827265" description="Lipase" evidence="9">
    <location>
        <begin position="23"/>
        <end position="417"/>
    </location>
</feature>
<dbReference type="PANTHER" id="PTHR11005">
    <property type="entry name" value="LYSOSOMAL ACID LIPASE-RELATED"/>
    <property type="match status" value="1"/>
</dbReference>
<evidence type="ECO:0000256" key="8">
    <source>
        <dbReference type="PIRSR" id="PIRSR000862-1"/>
    </source>
</evidence>
<keyword evidence="5" id="KW-0443">Lipid metabolism</keyword>
<dbReference type="AlphaFoldDB" id="A0A224Z3L9"/>